<evidence type="ECO:0000259" key="3">
    <source>
        <dbReference type="Pfam" id="PF02538"/>
    </source>
</evidence>
<feature type="domain" description="Acetophenone carboxylase-like C-terminal" evidence="5">
    <location>
        <begin position="791"/>
        <end position="839"/>
    </location>
</feature>
<sequence>MNQVPNLDPVTPIGNFREEMVNRSSNPLVIPHTLSENSFLLTYQIFDSMSQAQIASATTIPQELLGKGKVHVFIDRGGTFTDCIGTFPIKSHENSSPDEQNNEKTVVLKLLSTDPTHYPDAPREGIRRILEIATGIKHPRNVPLDTSNLGSIRMGTTVATNALLERQGEPTLLVVTKGFRDLLRIGNQARPNLFDLKIERPDMLYSEVIEIDERVTLVGYQMNPAGVYADDTNLEAEINNGTVIKGISGEFLRIIKRPDLKEVEKKLKASYEKGIRSVSICFLHSYTFPDHEDLVGNLALKIGFTHASLSHKVLPMIKVVPRGHSSTADGYLTPHITKYITDFTSGFDDGISDPTKVRLEFMQSDGGLAPVSKFSGLHAVLSGPAAGVVGYGQTTYDKISKTPVIGLDIGGTSTDVSRYSGHLDHVFETSIAGITILAPQLDINTVAAGGGSILTLKNGLFAAGPGSAGANPGPACYRKGGPLTITDANLVLGRLQPKYFPHIFGKLENEPLSKEASLELFDFLIDEINSAALENPNIKKVDRPSVESVALGFIQVACESICRSIRKLTEERGYESDTHVLAAFGGAGAQFACSVAKILNIKSVFIHRKASVLSAFGLSLSEVVDEKQIPSASVLNSESEMNKILKTFEDLKHKCLESLTSQGFNHDMGHIHFYPMLNLRFEGTDTSLMISEILAESHLSSIKSKNPNLTQTEYLRLAYICEFNATHKREFGFELEGAQVIVDDIRVRSTGKFKEVESGTVYREIELLKKNNSISKIDIHSGSNILTEVVKVYFDHEYTDTGIYMLDNLPIGSLIMGPAIILDKNSTILVEPNWEALITSSQVVMSYINSTNIGNTEKSIELNENGVKAFEISKKIEPEFDATPARMSVFLHRFMSIAEQMGHTLQKTSISTNIKERLDFSCALFDPDGGLVANAPHIPVHLGSMSHAVKYQMNYWGVDGLREGDVICTNHPLAGGTHLPDITIITPVFEETENGFNGESKTPKILFFVASRGHHADIGGITPGSMPPNSKFLYQEGANMKAFKIVSNGRFNLAELEKILVTDPAKYEGCSGSRRVSDVISDLKAQIAANQRGIQLVHKLIKEYSIEIVQNYMHLIQKTAELAVRNLLKRVFLEMGGSALSAIDFMDDGTSINLKVTIDGETGSANFDFSGTSMQVYGNTNAPKAISHSAILYCLRCMIDGYLPLNQGCLIPISVDIPTHSLLDPDESSAVVGGNVLTSQRIVDVIFNAFNACSASQGCMNNLTFGVPPKTTINGEDVLKGWGYYETIAGGHGAGPSWNGQSGVHTHMTNTRITDPEILERRYPVVLHEFSLRKGSGGKGKFRGGDGCVRDIEFLKEMQVSLLTERRVFSPYGLEGGGNGERGINVWKIFNKNDSSDSDVSFSPNSSFGGNYSERYLGSKSTVDVSARDHVIICTPGGGGWGPENLL</sequence>
<evidence type="ECO:0000259" key="5">
    <source>
        <dbReference type="Pfam" id="PF19278"/>
    </source>
</evidence>
<keyword evidence="7" id="KW-1185">Reference proteome</keyword>
<feature type="domain" description="Hydantoinase/oxoprolinase N-terminal" evidence="4">
    <location>
        <begin position="72"/>
        <end position="302"/>
    </location>
</feature>
<reference evidence="6 7" key="1">
    <citation type="journal article" date="2016" name="Mol. Biol. Evol.">
        <title>Genome-Wide Survey of Gut Fungi (Harpellales) Reveals the First Horizontally Transferred Ubiquitin Gene from a Mosquito Host.</title>
        <authorList>
            <person name="Wang Y."/>
            <person name="White M.M."/>
            <person name="Kvist S."/>
            <person name="Moncalvo J.M."/>
        </authorList>
    </citation>
    <scope>NUCLEOTIDE SEQUENCE [LARGE SCALE GENOMIC DNA]</scope>
    <source>
        <strain evidence="6 7">ALG-7-W6</strain>
    </source>
</reference>
<evidence type="ECO:0000259" key="4">
    <source>
        <dbReference type="Pfam" id="PF05378"/>
    </source>
</evidence>
<dbReference type="GO" id="GO:0017168">
    <property type="term" value="F:5-oxoprolinase (ATP-hydrolyzing) activity"/>
    <property type="evidence" value="ECO:0007669"/>
    <property type="project" value="TreeGrafter"/>
</dbReference>
<name>A0A1R0GUB4_9FUNG</name>
<comment type="similarity">
    <text evidence="1">Belongs to the oxoprolinase family.</text>
</comment>
<dbReference type="Pfam" id="PF02538">
    <property type="entry name" value="Hydantoinase_B"/>
    <property type="match status" value="1"/>
</dbReference>
<dbReference type="Pfam" id="PF19278">
    <property type="entry name" value="Hydant_A_C"/>
    <property type="match status" value="1"/>
</dbReference>
<dbReference type="OrthoDB" id="3643at2759"/>
<proteinExistence type="inferred from homology"/>
<accession>A0A1R0GUB4</accession>
<dbReference type="InterPro" id="IPR002821">
    <property type="entry name" value="Hydantoinase_A"/>
</dbReference>
<evidence type="ECO:0000259" key="2">
    <source>
        <dbReference type="Pfam" id="PF01968"/>
    </source>
</evidence>
<evidence type="ECO:0000313" key="7">
    <source>
        <dbReference type="Proteomes" id="UP000187455"/>
    </source>
</evidence>
<comment type="caution">
    <text evidence="6">The sequence shown here is derived from an EMBL/GenBank/DDBJ whole genome shotgun (WGS) entry which is preliminary data.</text>
</comment>
<protein>
    <submittedName>
        <fullName evidence="6">5-oxoprolinase</fullName>
    </submittedName>
</protein>
<organism evidence="6 7">
    <name type="scientific">Smittium mucronatum</name>
    <dbReference type="NCBI Taxonomy" id="133383"/>
    <lineage>
        <taxon>Eukaryota</taxon>
        <taxon>Fungi</taxon>
        <taxon>Fungi incertae sedis</taxon>
        <taxon>Zoopagomycota</taxon>
        <taxon>Kickxellomycotina</taxon>
        <taxon>Harpellomycetes</taxon>
        <taxon>Harpellales</taxon>
        <taxon>Legeriomycetaceae</taxon>
        <taxon>Smittium</taxon>
    </lineage>
</organism>
<dbReference type="STRING" id="133383.A0A1R0GUB4"/>
<dbReference type="PANTHER" id="PTHR11365">
    <property type="entry name" value="5-OXOPROLINASE RELATED"/>
    <property type="match status" value="1"/>
</dbReference>
<dbReference type="PANTHER" id="PTHR11365:SF2">
    <property type="entry name" value="5-OXOPROLINASE"/>
    <property type="match status" value="1"/>
</dbReference>
<evidence type="ECO:0000313" key="6">
    <source>
        <dbReference type="EMBL" id="OLY80475.1"/>
    </source>
</evidence>
<dbReference type="Pfam" id="PF05378">
    <property type="entry name" value="Hydant_A_N"/>
    <property type="match status" value="1"/>
</dbReference>
<dbReference type="GO" id="GO:0006749">
    <property type="term" value="P:glutathione metabolic process"/>
    <property type="evidence" value="ECO:0007669"/>
    <property type="project" value="TreeGrafter"/>
</dbReference>
<evidence type="ECO:0000256" key="1">
    <source>
        <dbReference type="ARBA" id="ARBA00010403"/>
    </source>
</evidence>
<dbReference type="EMBL" id="LSSL01003438">
    <property type="protein sequence ID" value="OLY80475.1"/>
    <property type="molecule type" value="Genomic_DNA"/>
</dbReference>
<dbReference type="Pfam" id="PF01968">
    <property type="entry name" value="Hydantoinase_A"/>
    <property type="match status" value="1"/>
</dbReference>
<dbReference type="Proteomes" id="UP000187455">
    <property type="component" value="Unassembled WGS sequence"/>
</dbReference>
<feature type="domain" description="Hydantoinase A/oxoprolinase" evidence="2">
    <location>
        <begin position="322"/>
        <end position="626"/>
    </location>
</feature>
<dbReference type="InterPro" id="IPR045079">
    <property type="entry name" value="Oxoprolinase-like"/>
</dbReference>
<dbReference type="InterPro" id="IPR049517">
    <property type="entry name" value="ACX-like_C"/>
</dbReference>
<dbReference type="GO" id="GO:0005829">
    <property type="term" value="C:cytosol"/>
    <property type="evidence" value="ECO:0007669"/>
    <property type="project" value="TreeGrafter"/>
</dbReference>
<dbReference type="InterPro" id="IPR008040">
    <property type="entry name" value="Hydant_A_N"/>
</dbReference>
<feature type="domain" description="Hydantoinase B/oxoprolinase" evidence="3">
    <location>
        <begin position="884"/>
        <end position="1443"/>
    </location>
</feature>
<dbReference type="InterPro" id="IPR003692">
    <property type="entry name" value="Hydantoinase_B"/>
</dbReference>
<gene>
    <name evidence="6" type="ORF">AYI68_g5427</name>
</gene>